<gene>
    <name evidence="1" type="ORF">CAETHG_3784</name>
</gene>
<proteinExistence type="predicted"/>
<sequence>MSNLTSKLKNKLDLYGKTGTRDKLGAKVPTYGKIKPIFCQIIPASLTGNTQRTVADTEYANVTHTLRCRKLSIKNLSIDMYFKDKDGLRYNILYFQPDYQDNQFWEVMLEIKYE</sequence>
<dbReference type="RefSeq" id="WP_023163409.1">
    <property type="nucleotide sequence ID" value="NC_022592.1"/>
</dbReference>
<keyword evidence="2" id="KW-1185">Reference proteome</keyword>
<dbReference type="InterPro" id="IPR008767">
    <property type="entry name" value="Phage_SPP1_head-tail_adaptor"/>
</dbReference>
<protein>
    <submittedName>
        <fullName evidence="1">Head-tail adaptor protein</fullName>
    </submittedName>
</protein>
<organism evidence="1 2">
    <name type="scientific">Clostridium autoethanogenum DSM 10061</name>
    <dbReference type="NCBI Taxonomy" id="1341692"/>
    <lineage>
        <taxon>Bacteria</taxon>
        <taxon>Bacillati</taxon>
        <taxon>Bacillota</taxon>
        <taxon>Clostridia</taxon>
        <taxon>Eubacteriales</taxon>
        <taxon>Clostridiaceae</taxon>
        <taxon>Clostridium</taxon>
    </lineage>
</organism>
<reference evidence="2" key="1">
    <citation type="journal article" date="2014" name="Biotechnol. Biofuels">
        <title>Comparison of single-molecule sequencing and hybrid approaches for finishing the genome of Clostridium autoethanogenum and analysis of CRISPR systems in industrial relevant Clostridia.</title>
        <authorList>
            <person name="Brown S.D."/>
            <person name="Nagaraju S."/>
            <person name="Utturkar S."/>
            <person name="De Tissera S."/>
            <person name="Segovia S."/>
            <person name="Mitchell W."/>
            <person name="Land M.L."/>
            <person name="Dassanayake A."/>
            <person name="Kopke M."/>
        </authorList>
    </citation>
    <scope>NUCLEOTIDE SEQUENCE [LARGE SCALE GENOMIC DNA]</scope>
    <source>
        <strain evidence="2">DSM 10061</strain>
    </source>
</reference>
<dbReference type="InterPro" id="IPR038666">
    <property type="entry name" value="SSP1_head-tail_sf"/>
</dbReference>
<dbReference type="Gene3D" id="2.40.10.270">
    <property type="entry name" value="Bacteriophage SPP1 head-tail adaptor protein"/>
    <property type="match status" value="1"/>
</dbReference>
<evidence type="ECO:0000313" key="1">
    <source>
        <dbReference type="EMBL" id="AGY77985.1"/>
    </source>
</evidence>
<name>A0ABN4BK18_9CLOT</name>
<accession>A0ABN4BK18</accession>
<dbReference type="EMBL" id="CP006763">
    <property type="protein sequence ID" value="AGY77985.1"/>
    <property type="molecule type" value="Genomic_DNA"/>
</dbReference>
<dbReference type="Proteomes" id="UP000017590">
    <property type="component" value="Chromosome"/>
</dbReference>
<evidence type="ECO:0000313" key="2">
    <source>
        <dbReference type="Proteomes" id="UP000017590"/>
    </source>
</evidence>
<dbReference type="Pfam" id="PF05521">
    <property type="entry name" value="Phage_HCP"/>
    <property type="match status" value="1"/>
</dbReference>